<dbReference type="GO" id="GO:0005737">
    <property type="term" value="C:cytoplasm"/>
    <property type="evidence" value="ECO:0007669"/>
    <property type="project" value="TreeGrafter"/>
</dbReference>
<proteinExistence type="predicted"/>
<feature type="short sequence motif" description="Histidine triad motif" evidence="1">
    <location>
        <begin position="26"/>
        <end position="30"/>
    </location>
</feature>
<sequence length="92" mass="10605">MEKVHNVNSSTVTIQDGPEAGQTIKHVHCHILPRKKDDFIDNDLIYLELAKHDKVSPTTPRKPARSLQEMREEAAMLRKELEIMTQDSEKQN</sequence>
<dbReference type="AlphaFoldDB" id="A0A194RJ64"/>
<evidence type="ECO:0000313" key="4">
    <source>
        <dbReference type="Proteomes" id="UP000053240"/>
    </source>
</evidence>
<dbReference type="PROSITE" id="PS51084">
    <property type="entry name" value="HIT_2"/>
    <property type="match status" value="1"/>
</dbReference>
<feature type="domain" description="HIT" evidence="2">
    <location>
        <begin position="1"/>
        <end position="41"/>
    </location>
</feature>
<dbReference type="InterPro" id="IPR036265">
    <property type="entry name" value="HIT-like_sf"/>
</dbReference>
<evidence type="ECO:0000256" key="1">
    <source>
        <dbReference type="PROSITE-ProRule" id="PRU00464"/>
    </source>
</evidence>
<protein>
    <submittedName>
        <fullName evidence="3">Nitrilase and fragile histidine triad fusion protein NitFhit</fullName>
    </submittedName>
</protein>
<evidence type="ECO:0000259" key="2">
    <source>
        <dbReference type="PROSITE" id="PS51084"/>
    </source>
</evidence>
<dbReference type="InterPro" id="IPR052677">
    <property type="entry name" value="Dinucleoside_ppp_hydrolase"/>
</dbReference>
<dbReference type="SUPFAM" id="SSF54197">
    <property type="entry name" value="HIT-like"/>
    <property type="match status" value="1"/>
</dbReference>
<dbReference type="PANTHER" id="PTHR46981:SF1">
    <property type="entry name" value="BIS(5'-ADENOSYL)-TRIPHOSPHATASE"/>
    <property type="match status" value="1"/>
</dbReference>
<dbReference type="InParanoid" id="A0A194RJ64"/>
<name>A0A194RJ64_PAPMA</name>
<dbReference type="GO" id="GO:0005886">
    <property type="term" value="C:plasma membrane"/>
    <property type="evidence" value="ECO:0007669"/>
    <property type="project" value="TreeGrafter"/>
</dbReference>
<dbReference type="InterPro" id="IPR011146">
    <property type="entry name" value="HIT-like"/>
</dbReference>
<organism evidence="3 4">
    <name type="scientific">Papilio machaon</name>
    <name type="common">Old World swallowtail butterfly</name>
    <dbReference type="NCBI Taxonomy" id="76193"/>
    <lineage>
        <taxon>Eukaryota</taxon>
        <taxon>Metazoa</taxon>
        <taxon>Ecdysozoa</taxon>
        <taxon>Arthropoda</taxon>
        <taxon>Hexapoda</taxon>
        <taxon>Insecta</taxon>
        <taxon>Pterygota</taxon>
        <taxon>Neoptera</taxon>
        <taxon>Endopterygota</taxon>
        <taxon>Lepidoptera</taxon>
        <taxon>Glossata</taxon>
        <taxon>Ditrysia</taxon>
        <taxon>Papilionoidea</taxon>
        <taxon>Papilionidae</taxon>
        <taxon>Papilioninae</taxon>
        <taxon>Papilio</taxon>
    </lineage>
</organism>
<dbReference type="GO" id="GO:0072332">
    <property type="term" value="P:intrinsic apoptotic signaling pathway by p53 class mediator"/>
    <property type="evidence" value="ECO:0007669"/>
    <property type="project" value="TreeGrafter"/>
</dbReference>
<dbReference type="KEGG" id="pmac:106708302"/>
<dbReference type="EMBL" id="KQ460152">
    <property type="protein sequence ID" value="KPJ17380.1"/>
    <property type="molecule type" value="Genomic_DNA"/>
</dbReference>
<accession>A0A194RJ64</accession>
<dbReference type="GO" id="GO:0047710">
    <property type="term" value="F:bis(5'-adenosyl)-triphosphatase activity"/>
    <property type="evidence" value="ECO:0007669"/>
    <property type="project" value="TreeGrafter"/>
</dbReference>
<dbReference type="GO" id="GO:0031625">
    <property type="term" value="F:ubiquitin protein ligase binding"/>
    <property type="evidence" value="ECO:0007669"/>
    <property type="project" value="TreeGrafter"/>
</dbReference>
<dbReference type="Gene3D" id="3.30.428.10">
    <property type="entry name" value="HIT-like"/>
    <property type="match status" value="1"/>
</dbReference>
<dbReference type="GO" id="GO:0015964">
    <property type="term" value="P:diadenosine triphosphate catabolic process"/>
    <property type="evidence" value="ECO:0007669"/>
    <property type="project" value="TreeGrafter"/>
</dbReference>
<dbReference type="PANTHER" id="PTHR46981">
    <property type="entry name" value="BIS(5'-ADENOSYL)-TRIPHOSPHATASE"/>
    <property type="match status" value="1"/>
</dbReference>
<evidence type="ECO:0000313" key="3">
    <source>
        <dbReference type="EMBL" id="KPJ17380.1"/>
    </source>
</evidence>
<reference evidence="3 4" key="1">
    <citation type="journal article" date="2015" name="Nat. Commun.">
        <title>Outbred genome sequencing and CRISPR/Cas9 gene editing in butterflies.</title>
        <authorList>
            <person name="Li X."/>
            <person name="Fan D."/>
            <person name="Zhang W."/>
            <person name="Liu G."/>
            <person name="Zhang L."/>
            <person name="Zhao L."/>
            <person name="Fang X."/>
            <person name="Chen L."/>
            <person name="Dong Y."/>
            <person name="Chen Y."/>
            <person name="Ding Y."/>
            <person name="Zhao R."/>
            <person name="Feng M."/>
            <person name="Zhu Y."/>
            <person name="Feng Y."/>
            <person name="Jiang X."/>
            <person name="Zhu D."/>
            <person name="Xiang H."/>
            <person name="Feng X."/>
            <person name="Li S."/>
            <person name="Wang J."/>
            <person name="Zhang G."/>
            <person name="Kronforst M.R."/>
            <person name="Wang W."/>
        </authorList>
    </citation>
    <scope>NUCLEOTIDE SEQUENCE [LARGE SCALE GENOMIC DNA]</scope>
    <source>
        <strain evidence="3">Ya'a_city_454_Pm</strain>
        <tissue evidence="3">Whole body</tissue>
    </source>
</reference>
<keyword evidence="4" id="KW-1185">Reference proteome</keyword>
<dbReference type="GO" id="GO:0006163">
    <property type="term" value="P:purine nucleotide metabolic process"/>
    <property type="evidence" value="ECO:0007669"/>
    <property type="project" value="TreeGrafter"/>
</dbReference>
<dbReference type="STRING" id="76193.A0A194RJ64"/>
<dbReference type="GO" id="GO:0032435">
    <property type="term" value="P:negative regulation of proteasomal ubiquitin-dependent protein catabolic process"/>
    <property type="evidence" value="ECO:0007669"/>
    <property type="project" value="TreeGrafter"/>
</dbReference>
<dbReference type="Proteomes" id="UP000053240">
    <property type="component" value="Unassembled WGS sequence"/>
</dbReference>
<dbReference type="Pfam" id="PF01230">
    <property type="entry name" value="HIT"/>
    <property type="match status" value="1"/>
</dbReference>
<dbReference type="GO" id="GO:0005634">
    <property type="term" value="C:nucleus"/>
    <property type="evidence" value="ECO:0007669"/>
    <property type="project" value="TreeGrafter"/>
</dbReference>
<gene>
    <name evidence="3" type="ORF">RR48_08566</name>
</gene>